<dbReference type="Pfam" id="PF13088">
    <property type="entry name" value="BNR_2"/>
    <property type="match status" value="1"/>
</dbReference>
<dbReference type="AlphaFoldDB" id="A0A2T4Z5R8"/>
<protein>
    <submittedName>
        <fullName evidence="2">Putative neuraminidase</fullName>
    </submittedName>
</protein>
<dbReference type="CDD" id="cd15482">
    <property type="entry name" value="Sialidase_non-viral"/>
    <property type="match status" value="1"/>
</dbReference>
<dbReference type="Gene3D" id="2.120.10.10">
    <property type="match status" value="1"/>
</dbReference>
<evidence type="ECO:0000259" key="1">
    <source>
        <dbReference type="Pfam" id="PF13088"/>
    </source>
</evidence>
<dbReference type="PANTHER" id="PTHR43752">
    <property type="entry name" value="BNR/ASP-BOX REPEAT FAMILY PROTEIN"/>
    <property type="match status" value="1"/>
</dbReference>
<dbReference type="InterPro" id="IPR011040">
    <property type="entry name" value="Sialidase"/>
</dbReference>
<sequence>MTLETTPLVLDGILKPRDGLDGQSEAFIPSPCPQNHAANLLTLGDGSLACVWFGGTQEGMADISVHMARLEPGASRWSEAVKLADDATRSEQNPILFQAASGDLWLLYTSQKSGNQDTAVVRRRRSSDDGRTWSDPETMIGDAGTFVRQPLMRRADGAILLPAWLCRTVPGVKWVGDDDVSVVRISRDEGKTWSSTEVPGSLGCVHMSIVEAGAGELLALYRSRWADFIHASRSTDGGATWSAPVRTELPNNNSSIQASRLADGRIALVYNHSSAANAAERRLSLYDEIEDEEDGVAPPADHVPPARTAFWGAPRAPLMLAISSDGGRTWPDRRLIEDGDGYCMTNNSTDKRNRELSYPSVHQSPDGAIHVAFTYHRQAIKHVRLAPPV</sequence>
<dbReference type="OrthoDB" id="41724at2"/>
<feature type="domain" description="Sialidase" evidence="1">
    <location>
        <begin position="46"/>
        <end position="371"/>
    </location>
</feature>
<keyword evidence="3" id="KW-1185">Reference proteome</keyword>
<dbReference type="RefSeq" id="WP_108177087.1">
    <property type="nucleotide sequence ID" value="NZ_PZZL01000004.1"/>
</dbReference>
<name>A0A2T4Z5R8_9HYPH</name>
<dbReference type="SUPFAM" id="SSF50939">
    <property type="entry name" value="Sialidases"/>
    <property type="match status" value="1"/>
</dbReference>
<dbReference type="InterPro" id="IPR036278">
    <property type="entry name" value="Sialidase_sf"/>
</dbReference>
<reference evidence="2 3" key="1">
    <citation type="submission" date="2018-04" db="EMBL/GenBank/DDBJ databases">
        <title>Genomic Encyclopedia of Archaeal and Bacterial Type Strains, Phase II (KMG-II): from individual species to whole genera.</title>
        <authorList>
            <person name="Goeker M."/>
        </authorList>
    </citation>
    <scope>NUCLEOTIDE SEQUENCE [LARGE SCALE GENOMIC DNA]</scope>
    <source>
        <strain evidence="2 3">DSM 25521</strain>
    </source>
</reference>
<proteinExistence type="predicted"/>
<dbReference type="Proteomes" id="UP000241808">
    <property type="component" value="Unassembled WGS sequence"/>
</dbReference>
<evidence type="ECO:0000313" key="2">
    <source>
        <dbReference type="EMBL" id="PTM57229.1"/>
    </source>
</evidence>
<organism evidence="2 3">
    <name type="scientific">Phreatobacter oligotrophus</name>
    <dbReference type="NCBI Taxonomy" id="1122261"/>
    <lineage>
        <taxon>Bacteria</taxon>
        <taxon>Pseudomonadati</taxon>
        <taxon>Pseudomonadota</taxon>
        <taxon>Alphaproteobacteria</taxon>
        <taxon>Hyphomicrobiales</taxon>
        <taxon>Phreatobacteraceae</taxon>
        <taxon>Phreatobacter</taxon>
    </lineage>
</organism>
<gene>
    <name evidence="2" type="ORF">C8P69_104279</name>
</gene>
<accession>A0A2T4Z5R8</accession>
<dbReference type="PANTHER" id="PTHR43752:SF2">
    <property type="entry name" value="BNR_ASP-BOX REPEAT FAMILY PROTEIN"/>
    <property type="match status" value="1"/>
</dbReference>
<dbReference type="EMBL" id="PZZL01000004">
    <property type="protein sequence ID" value="PTM57229.1"/>
    <property type="molecule type" value="Genomic_DNA"/>
</dbReference>
<comment type="caution">
    <text evidence="2">The sequence shown here is derived from an EMBL/GenBank/DDBJ whole genome shotgun (WGS) entry which is preliminary data.</text>
</comment>
<evidence type="ECO:0000313" key="3">
    <source>
        <dbReference type="Proteomes" id="UP000241808"/>
    </source>
</evidence>